<dbReference type="GO" id="GO:0007052">
    <property type="term" value="P:mitotic spindle organization"/>
    <property type="evidence" value="ECO:0007669"/>
    <property type="project" value="TreeGrafter"/>
</dbReference>
<feature type="domain" description="Kinesin motor" evidence="8">
    <location>
        <begin position="1"/>
        <end position="309"/>
    </location>
</feature>
<reference evidence="10 11" key="1">
    <citation type="submission" date="2019-04" db="EMBL/GenBank/DDBJ databases">
        <title>Chromosome genome assembly for Takifugu flavidus.</title>
        <authorList>
            <person name="Xiao S."/>
        </authorList>
    </citation>
    <scope>NUCLEOTIDE SEQUENCE [LARGE SCALE GENOMIC DNA]</scope>
    <source>
        <strain evidence="10">HTHZ2018</strain>
        <tissue evidence="10">Muscle</tissue>
    </source>
</reference>
<dbReference type="InterPro" id="IPR019821">
    <property type="entry name" value="Kinesin_motor_CS"/>
</dbReference>
<dbReference type="GO" id="GO:0003777">
    <property type="term" value="F:microtubule motor activity"/>
    <property type="evidence" value="ECO:0007669"/>
    <property type="project" value="InterPro"/>
</dbReference>
<evidence type="ECO:0000259" key="8">
    <source>
        <dbReference type="PROSITE" id="PS50067"/>
    </source>
</evidence>
<dbReference type="PRINTS" id="PR00380">
    <property type="entry name" value="KINESINHEAVY"/>
</dbReference>
<organism evidence="10 11">
    <name type="scientific">Takifugu flavidus</name>
    <name type="common">sansaifugu</name>
    <dbReference type="NCBI Taxonomy" id="433684"/>
    <lineage>
        <taxon>Eukaryota</taxon>
        <taxon>Metazoa</taxon>
        <taxon>Chordata</taxon>
        <taxon>Craniata</taxon>
        <taxon>Vertebrata</taxon>
        <taxon>Euteleostomi</taxon>
        <taxon>Actinopterygii</taxon>
        <taxon>Neopterygii</taxon>
        <taxon>Teleostei</taxon>
        <taxon>Neoteleostei</taxon>
        <taxon>Acanthomorphata</taxon>
        <taxon>Eupercaria</taxon>
        <taxon>Tetraodontiformes</taxon>
        <taxon>Tetradontoidea</taxon>
        <taxon>Tetraodontidae</taxon>
        <taxon>Takifugu</taxon>
    </lineage>
</organism>
<dbReference type="Pfam" id="PF00225">
    <property type="entry name" value="Kinesin"/>
    <property type="match status" value="1"/>
</dbReference>
<dbReference type="CDD" id="cd01650">
    <property type="entry name" value="RT_nLTR_like"/>
    <property type="match status" value="1"/>
</dbReference>
<gene>
    <name evidence="10" type="ORF">D4764_05G0006020</name>
</gene>
<keyword evidence="4" id="KW-0963">Cytoplasm</keyword>
<dbReference type="PANTHER" id="PTHR47969">
    <property type="entry name" value="CHROMOSOME-ASSOCIATED KINESIN KIF4A-RELATED"/>
    <property type="match status" value="1"/>
</dbReference>
<dbReference type="SUPFAM" id="SSF52540">
    <property type="entry name" value="P-loop containing nucleoside triphosphate hydrolases"/>
    <property type="match status" value="1"/>
</dbReference>
<keyword evidence="3 5" id="KW-0067">ATP-binding</keyword>
<dbReference type="InterPro" id="IPR027640">
    <property type="entry name" value="Kinesin-like_fam"/>
</dbReference>
<evidence type="ECO:0000313" key="10">
    <source>
        <dbReference type="EMBL" id="TWW60512.1"/>
    </source>
</evidence>
<dbReference type="PANTHER" id="PTHR47969:SF25">
    <property type="entry name" value="KINESIN MOTOR DOMAIN-CONTAINING PROTEIN"/>
    <property type="match status" value="1"/>
</dbReference>
<feature type="region of interest" description="Disordered" evidence="7">
    <location>
        <begin position="752"/>
        <end position="781"/>
    </location>
</feature>
<sequence length="1536" mass="175501">MSEVNIQVAVRIRPLLPKELLRHHSSQDEVYRACIQPMVRSLLDGYNATVFCYGETGSGKTYTISGGGQDDEGGIIEHVARDVFGYLDEKLKSNEIDVATVHVSYLELYMEEVRDLLDLPTNQKGLNVRDDINGNTVVVGARESAVNSAEELLSLVEMSSAARQTCTTRMNDKSSRSHTVLTILINQQCNNDSNTLCSSKFCLVDLAGSERVKKTGHTGKHFKESIHINTDLLAVGNVIRALSDRALNFCGKTRKSTFIPFRDAKITRLLRDSLGGTSHTLMMTCVNPSSNSLAETLNVLYFASKARHIRNHPAKQPIHTDPKYNQKLARARISELENEVKLLKEVIEEKQMMIKEVALENIGSEDQRGGDIHFKQGEPLQYWMLTQEASALLAKISSPSPSFKQELQDWQERLTTINHQHPEDGADFSLSALKLKDELNKCKEALTLKEQQKQQKDAENCLLKRQLQILLEENKTYLQGLEEEKKRSHLETEHYLEQQMLISRLRNNLLVIKTSSLDAGTYGATDNNSQSVCLRHGCKYENTGRVRSSPPAYSLERVMADFKMRGHILLAENEKKENNNSLLTKQQSEDRDMAEVEEDTVNGLKGLRTNLSKRWTWPEKNSTLNDRTEPTSHTITINQQSTGIVILANGGTDYIDTKQVRDKEKLKAGETKKQLRDLSVIVGIKKDLIKELVKTEKELKALLKHNRYSRESRDDVLQILLIHGQQIQAQVYSSLQHMKKQRAELQARLKHMEETSNDHQTTNLVKSSGDDLVNKSGQQKTSVEKLPESCWLETEEELELRRRAELQKLKDEQKRRDEVLKHREACAQQINKLEFKMLLSSQTLAEDLRHVSMSLDSLERSSMEMQRGDSTAESQEEERQRLKMKKETLDAQLQDGRVLSVEEEESLVLLEEDCEALDAALEFENICIQERQKRINTNSSSNQSPNTEPDQLTAVIRKIRTLSATDVSELLIKYFNKVVCLRETLQNLHLRCDELELVVREKEMMVNKMDSNRQRLTLDADRRLTQLQRDHQFNIQQLLQKLRVGVSGEELQAGEEKRKYLERELLFYKSSARELKRKLKETGADMAKFAGDQERLQNTESSTREQDPLVDMGITLLSLPGKVYSGVLERRVRRIVEPRIQEEQCGFRPGRGTVDQLYTLSRVFEGAWEFAQPVHMCFVDLEKAFDRVPRGVLWGVLREYGVSGPLIRAVRSLYDRCQRLVRIAGIKSNSFPVRVGLHQGCPLSPILFLIFMDRISRCSHGVEGVRFGDLRIGSLLFADDVVLLASSARDLQLSLDQFAGACEAAGMKISTSKSEAMVLNRKKFECLLQVKEEILPQVEEFKYLRVLFTSEGRMEQEIDRRIGAASAVMRTLHRSVVVKRELSRKEKLSIYRSIFIPTLTYGHELWVMTERTRSRVQAAEMSFLRRVAGLSLRDRVRSSAIRKELGVEPLLLRVERSQMRWLGHLVRMPPGPGEVFRACPSGRRPPGRPRTRWRDYVSRLVWERLGIPPDELEEVAGEREVWASLLRLLPPRPDPG</sequence>
<dbReference type="InterPro" id="IPR000477">
    <property type="entry name" value="RT_dom"/>
</dbReference>
<dbReference type="SMART" id="SM00129">
    <property type="entry name" value="KISc"/>
    <property type="match status" value="1"/>
</dbReference>
<dbReference type="PROSITE" id="PS50878">
    <property type="entry name" value="RT_POL"/>
    <property type="match status" value="1"/>
</dbReference>
<keyword evidence="5" id="KW-0505">Motor protein</keyword>
<evidence type="ECO:0000256" key="1">
    <source>
        <dbReference type="ARBA" id="ARBA00004245"/>
    </source>
</evidence>
<accession>A0A5C6MZC6</accession>
<evidence type="ECO:0000256" key="2">
    <source>
        <dbReference type="ARBA" id="ARBA00022741"/>
    </source>
</evidence>
<dbReference type="InterPro" id="IPR027417">
    <property type="entry name" value="P-loop_NTPase"/>
</dbReference>
<keyword evidence="11" id="KW-1185">Reference proteome</keyword>
<keyword evidence="4" id="KW-0206">Cytoskeleton</keyword>
<dbReference type="GO" id="GO:0007018">
    <property type="term" value="P:microtubule-based movement"/>
    <property type="evidence" value="ECO:0007669"/>
    <property type="project" value="InterPro"/>
</dbReference>
<comment type="subcellular location">
    <subcellularLocation>
        <location evidence="1">Cytoplasm</location>
        <location evidence="1">Cytoskeleton</location>
    </subcellularLocation>
</comment>
<evidence type="ECO:0000256" key="6">
    <source>
        <dbReference type="SAM" id="Coils"/>
    </source>
</evidence>
<name>A0A5C6MZC6_9TELE</name>
<dbReference type="InterPro" id="IPR036961">
    <property type="entry name" value="Kinesin_motor_dom_sf"/>
</dbReference>
<dbReference type="GO" id="GO:0008017">
    <property type="term" value="F:microtubule binding"/>
    <property type="evidence" value="ECO:0007669"/>
    <property type="project" value="InterPro"/>
</dbReference>
<evidence type="ECO:0000256" key="3">
    <source>
        <dbReference type="ARBA" id="ARBA00022840"/>
    </source>
</evidence>
<dbReference type="PROSITE" id="PS00411">
    <property type="entry name" value="KINESIN_MOTOR_1"/>
    <property type="match status" value="1"/>
</dbReference>
<evidence type="ECO:0000256" key="5">
    <source>
        <dbReference type="PROSITE-ProRule" id="PRU00283"/>
    </source>
</evidence>
<evidence type="ECO:0000259" key="9">
    <source>
        <dbReference type="PROSITE" id="PS50878"/>
    </source>
</evidence>
<dbReference type="SUPFAM" id="SSF56672">
    <property type="entry name" value="DNA/RNA polymerases"/>
    <property type="match status" value="1"/>
</dbReference>
<feature type="region of interest" description="Disordered" evidence="7">
    <location>
        <begin position="859"/>
        <end position="883"/>
    </location>
</feature>
<comment type="similarity">
    <text evidence="5">Belongs to the TRAFAC class myosin-kinesin ATPase superfamily. Kinesin family.</text>
</comment>
<dbReference type="Proteomes" id="UP000324091">
    <property type="component" value="Chromosome 5"/>
</dbReference>
<dbReference type="InterPro" id="IPR043502">
    <property type="entry name" value="DNA/RNA_pol_sf"/>
</dbReference>
<keyword evidence="6" id="KW-0175">Coiled coil</keyword>
<dbReference type="InterPro" id="IPR001752">
    <property type="entry name" value="Kinesin_motor_dom"/>
</dbReference>
<evidence type="ECO:0000313" key="11">
    <source>
        <dbReference type="Proteomes" id="UP000324091"/>
    </source>
</evidence>
<proteinExistence type="inferred from homology"/>
<dbReference type="GO" id="GO:0005875">
    <property type="term" value="C:microtubule associated complex"/>
    <property type="evidence" value="ECO:0007669"/>
    <property type="project" value="TreeGrafter"/>
</dbReference>
<comment type="caution">
    <text evidence="10">The sequence shown here is derived from an EMBL/GenBank/DDBJ whole genome shotgun (WGS) entry which is preliminary data.</text>
</comment>
<dbReference type="Gene3D" id="3.40.850.10">
    <property type="entry name" value="Kinesin motor domain"/>
    <property type="match status" value="1"/>
</dbReference>
<dbReference type="PROSITE" id="PS50067">
    <property type="entry name" value="KINESIN_MOTOR_2"/>
    <property type="match status" value="1"/>
</dbReference>
<feature type="coiled-coil region" evidence="6">
    <location>
        <begin position="326"/>
        <end position="353"/>
    </location>
</feature>
<feature type="domain" description="Reverse transcriptase" evidence="9">
    <location>
        <begin position="1078"/>
        <end position="1348"/>
    </location>
</feature>
<evidence type="ECO:0000256" key="4">
    <source>
        <dbReference type="ARBA" id="ARBA00023212"/>
    </source>
</evidence>
<evidence type="ECO:0000256" key="7">
    <source>
        <dbReference type="SAM" id="MobiDB-lite"/>
    </source>
</evidence>
<protein>
    <submittedName>
        <fullName evidence="10">Kinesin-like protein KIF27</fullName>
    </submittedName>
</protein>
<feature type="coiled-coil region" evidence="6">
    <location>
        <begin position="432"/>
        <end position="484"/>
    </location>
</feature>
<keyword evidence="2 5" id="KW-0547">Nucleotide-binding</keyword>
<dbReference type="EMBL" id="RHFK02000018">
    <property type="protein sequence ID" value="TWW60512.1"/>
    <property type="molecule type" value="Genomic_DNA"/>
</dbReference>
<dbReference type="GO" id="GO:0051231">
    <property type="term" value="P:spindle elongation"/>
    <property type="evidence" value="ECO:0007669"/>
    <property type="project" value="TreeGrafter"/>
</dbReference>
<feature type="binding site" evidence="5">
    <location>
        <begin position="54"/>
        <end position="61"/>
    </location>
    <ligand>
        <name>ATP</name>
        <dbReference type="ChEBI" id="CHEBI:30616"/>
    </ligand>
</feature>
<dbReference type="GO" id="GO:0005524">
    <property type="term" value="F:ATP binding"/>
    <property type="evidence" value="ECO:0007669"/>
    <property type="project" value="UniProtKB-UniRule"/>
</dbReference>
<dbReference type="Pfam" id="PF00078">
    <property type="entry name" value="RVT_1"/>
    <property type="match status" value="1"/>
</dbReference>